<dbReference type="GO" id="GO:0030182">
    <property type="term" value="P:neuron differentiation"/>
    <property type="evidence" value="ECO:0007669"/>
    <property type="project" value="TreeGrafter"/>
</dbReference>
<dbReference type="GO" id="GO:0043525">
    <property type="term" value="P:positive regulation of neuron apoptotic process"/>
    <property type="evidence" value="ECO:0007669"/>
    <property type="project" value="TreeGrafter"/>
</dbReference>
<dbReference type="InterPro" id="IPR033139">
    <property type="entry name" value="Caspase_cys_AS"/>
</dbReference>
<evidence type="ECO:0000259" key="13">
    <source>
        <dbReference type="PROSITE" id="PS50207"/>
    </source>
</evidence>
<dbReference type="PRINTS" id="PR00376">
    <property type="entry name" value="IL1BCENZYME"/>
</dbReference>
<comment type="catalytic activity">
    <reaction evidence="9">
        <text>Strict requirement for an Asp residue at positions P1 and P4. It has a preferred cleavage sequence of Asp-Xaa-Xaa-Asp-|- with a hydrophobic amino-acid residue at P2 and a hydrophilic amino-acid residue at P3, although Val or Ala are also accepted at this position.</text>
        <dbReference type="EC" id="3.4.22.56"/>
    </reaction>
</comment>
<keyword evidence="4" id="KW-0645">Protease</keyword>
<dbReference type="AlphaFoldDB" id="A0AAW0PB31"/>
<dbReference type="GO" id="GO:0031264">
    <property type="term" value="C:death-inducing signaling complex"/>
    <property type="evidence" value="ECO:0007669"/>
    <property type="project" value="TreeGrafter"/>
</dbReference>
<evidence type="ECO:0000256" key="10">
    <source>
        <dbReference type="ARBA" id="ARBA00038900"/>
    </source>
</evidence>
<dbReference type="SUPFAM" id="SSF52129">
    <property type="entry name" value="Caspase-like"/>
    <property type="match status" value="1"/>
</dbReference>
<dbReference type="FunFam" id="3.40.50.1460:FF:000001">
    <property type="entry name" value="Caspase-3 preproprotein"/>
    <property type="match status" value="1"/>
</dbReference>
<dbReference type="CDD" id="cd00032">
    <property type="entry name" value="CASc"/>
    <property type="match status" value="1"/>
</dbReference>
<dbReference type="GO" id="GO:0006508">
    <property type="term" value="P:proteolysis"/>
    <property type="evidence" value="ECO:0007669"/>
    <property type="project" value="UniProtKB-KW"/>
</dbReference>
<dbReference type="EMBL" id="JBBPFD010000006">
    <property type="protein sequence ID" value="KAK7922376.1"/>
    <property type="molecule type" value="Genomic_DNA"/>
</dbReference>
<dbReference type="GO" id="GO:0004197">
    <property type="term" value="F:cysteine-type endopeptidase activity"/>
    <property type="evidence" value="ECO:0007669"/>
    <property type="project" value="InterPro"/>
</dbReference>
<keyword evidence="5" id="KW-0053">Apoptosis</keyword>
<dbReference type="PROSITE" id="PS50207">
    <property type="entry name" value="CASPASE_P10"/>
    <property type="match status" value="1"/>
</dbReference>
<comment type="subcellular location">
    <subcellularLocation>
        <location evidence="1">Cytoplasm</location>
    </subcellularLocation>
</comment>
<evidence type="ECO:0000313" key="15">
    <source>
        <dbReference type="EMBL" id="KAK7922376.1"/>
    </source>
</evidence>
<keyword evidence="6" id="KW-0378">Hydrolase</keyword>
<feature type="domain" description="Caspase family p10" evidence="13">
    <location>
        <begin position="142"/>
        <end position="235"/>
    </location>
</feature>
<accession>A0AAW0PB31</accession>
<dbReference type="Gene3D" id="3.40.50.1460">
    <property type="match status" value="1"/>
</dbReference>
<comment type="similarity">
    <text evidence="2 12">Belongs to the peptidase C14A family.</text>
</comment>
<evidence type="ECO:0000256" key="11">
    <source>
        <dbReference type="ARBA" id="ARBA00039708"/>
    </source>
</evidence>
<protein>
    <recommendedName>
        <fullName evidence="11">Caspase-3</fullName>
        <ecNumber evidence="10">3.4.22.56</ecNumber>
    </recommendedName>
</protein>
<dbReference type="InterPro" id="IPR001309">
    <property type="entry name" value="Pept_C14_p20"/>
</dbReference>
<dbReference type="EC" id="3.4.22.56" evidence="10"/>
<sequence>MDYNNMGRCVIINNEIFTSGDTKRCGTDVDAGALKETFEKLGYKVSVHKDLTRKQMRRLMQDVAEEDHSKKSSFVCAILSHGTEEGIMATDKLITLEELTSYIKGDECRSLCGKPKLFFLQACRGTDVDVGVDAVDAAPPPTKKMIPIEADFLYAYATPPGYYAWRNECNGSWFIQSLCDILPRHKHRELMQIMTRVNRKVAYDFQSCSSKMAYDAKKVVPCITSMLTKDFYFAK</sequence>
<keyword evidence="3" id="KW-0963">Cytoplasm</keyword>
<dbReference type="PROSITE" id="PS01121">
    <property type="entry name" value="CASPASE_HIS"/>
    <property type="match status" value="1"/>
</dbReference>
<dbReference type="InterPro" id="IPR015917">
    <property type="entry name" value="Pept_C14A"/>
</dbReference>
<dbReference type="PROSITE" id="PS01122">
    <property type="entry name" value="CASPASE_CYS"/>
    <property type="match status" value="1"/>
</dbReference>
<dbReference type="InterPro" id="IPR011600">
    <property type="entry name" value="Pept_C14_caspase"/>
</dbReference>
<dbReference type="InterPro" id="IPR016129">
    <property type="entry name" value="Caspase_his_AS"/>
</dbReference>
<dbReference type="PANTHER" id="PTHR10454">
    <property type="entry name" value="CASPASE"/>
    <property type="match status" value="1"/>
</dbReference>
<dbReference type="PANTHER" id="PTHR10454:SF198">
    <property type="entry name" value="CASPASE-3"/>
    <property type="match status" value="1"/>
</dbReference>
<evidence type="ECO:0000313" key="16">
    <source>
        <dbReference type="Proteomes" id="UP001460270"/>
    </source>
</evidence>
<dbReference type="GO" id="GO:0030218">
    <property type="term" value="P:erythrocyte differentiation"/>
    <property type="evidence" value="ECO:0007669"/>
    <property type="project" value="TreeGrafter"/>
</dbReference>
<name>A0AAW0PB31_9GOBI</name>
<dbReference type="GO" id="GO:0006915">
    <property type="term" value="P:apoptotic process"/>
    <property type="evidence" value="ECO:0007669"/>
    <property type="project" value="UniProtKB-KW"/>
</dbReference>
<evidence type="ECO:0000256" key="3">
    <source>
        <dbReference type="ARBA" id="ARBA00022490"/>
    </source>
</evidence>
<reference evidence="16" key="1">
    <citation type="submission" date="2024-04" db="EMBL/GenBank/DDBJ databases">
        <title>Salinicola lusitanus LLJ914,a marine bacterium isolated from the Okinawa Trough.</title>
        <authorList>
            <person name="Li J."/>
        </authorList>
    </citation>
    <scope>NUCLEOTIDE SEQUENCE [LARGE SCALE GENOMIC DNA]</scope>
</reference>
<evidence type="ECO:0000256" key="12">
    <source>
        <dbReference type="RuleBase" id="RU003971"/>
    </source>
</evidence>
<dbReference type="InterPro" id="IPR002138">
    <property type="entry name" value="Pept_C14_p10"/>
</dbReference>
<evidence type="ECO:0000256" key="7">
    <source>
        <dbReference type="ARBA" id="ARBA00022807"/>
    </source>
</evidence>
<keyword evidence="8" id="KW-0865">Zymogen</keyword>
<proteinExistence type="inferred from homology"/>
<dbReference type="Proteomes" id="UP001460270">
    <property type="component" value="Unassembled WGS sequence"/>
</dbReference>
<keyword evidence="7" id="KW-0788">Thiol protease</keyword>
<organism evidence="15 16">
    <name type="scientific">Mugilogobius chulae</name>
    <name type="common">yellowstripe goby</name>
    <dbReference type="NCBI Taxonomy" id="88201"/>
    <lineage>
        <taxon>Eukaryota</taxon>
        <taxon>Metazoa</taxon>
        <taxon>Chordata</taxon>
        <taxon>Craniata</taxon>
        <taxon>Vertebrata</taxon>
        <taxon>Euteleostomi</taxon>
        <taxon>Actinopterygii</taxon>
        <taxon>Neopterygii</taxon>
        <taxon>Teleostei</taxon>
        <taxon>Neoteleostei</taxon>
        <taxon>Acanthomorphata</taxon>
        <taxon>Gobiaria</taxon>
        <taxon>Gobiiformes</taxon>
        <taxon>Gobioidei</taxon>
        <taxon>Gobiidae</taxon>
        <taxon>Gobionellinae</taxon>
        <taxon>Mugilogobius</taxon>
    </lineage>
</organism>
<evidence type="ECO:0000256" key="4">
    <source>
        <dbReference type="ARBA" id="ARBA00022670"/>
    </source>
</evidence>
<evidence type="ECO:0000256" key="9">
    <source>
        <dbReference type="ARBA" id="ARBA00036189"/>
    </source>
</evidence>
<evidence type="ECO:0000256" key="2">
    <source>
        <dbReference type="ARBA" id="ARBA00010134"/>
    </source>
</evidence>
<dbReference type="Pfam" id="PF00656">
    <property type="entry name" value="Peptidase_C14"/>
    <property type="match status" value="1"/>
</dbReference>
<dbReference type="PROSITE" id="PS50208">
    <property type="entry name" value="CASPASE_P20"/>
    <property type="match status" value="1"/>
</dbReference>
<dbReference type="InterPro" id="IPR029030">
    <property type="entry name" value="Caspase-like_dom_sf"/>
</dbReference>
<dbReference type="InterPro" id="IPR002398">
    <property type="entry name" value="Pept_C14"/>
</dbReference>
<dbReference type="SMART" id="SM00115">
    <property type="entry name" value="CASc"/>
    <property type="match status" value="1"/>
</dbReference>
<dbReference type="GO" id="GO:0030216">
    <property type="term" value="P:keratinocyte differentiation"/>
    <property type="evidence" value="ECO:0007669"/>
    <property type="project" value="TreeGrafter"/>
</dbReference>
<comment type="caution">
    <text evidence="15">The sequence shown here is derived from an EMBL/GenBank/DDBJ whole genome shotgun (WGS) entry which is preliminary data.</text>
</comment>
<dbReference type="GO" id="GO:0005737">
    <property type="term" value="C:cytoplasm"/>
    <property type="evidence" value="ECO:0007669"/>
    <property type="project" value="UniProtKB-SubCell"/>
</dbReference>
<evidence type="ECO:0000259" key="14">
    <source>
        <dbReference type="PROSITE" id="PS50208"/>
    </source>
</evidence>
<evidence type="ECO:0000256" key="8">
    <source>
        <dbReference type="ARBA" id="ARBA00023145"/>
    </source>
</evidence>
<evidence type="ECO:0000256" key="5">
    <source>
        <dbReference type="ARBA" id="ARBA00022703"/>
    </source>
</evidence>
<gene>
    <name evidence="15" type="ORF">WMY93_009278</name>
</gene>
<keyword evidence="16" id="KW-1185">Reference proteome</keyword>
<evidence type="ECO:0000256" key="6">
    <source>
        <dbReference type="ARBA" id="ARBA00022801"/>
    </source>
</evidence>
<feature type="domain" description="Caspase family p20" evidence="14">
    <location>
        <begin position="5"/>
        <end position="127"/>
    </location>
</feature>
<evidence type="ECO:0000256" key="1">
    <source>
        <dbReference type="ARBA" id="ARBA00004496"/>
    </source>
</evidence>